<evidence type="ECO:0000256" key="1">
    <source>
        <dbReference type="ARBA" id="ARBA00022723"/>
    </source>
</evidence>
<dbReference type="Pfam" id="PF00643">
    <property type="entry name" value="zf-B_box"/>
    <property type="match status" value="1"/>
</dbReference>
<feature type="domain" description="RING-type" evidence="5">
    <location>
        <begin position="7"/>
        <end position="49"/>
    </location>
</feature>
<dbReference type="OrthoDB" id="6477069at2759"/>
<dbReference type="InterPro" id="IPR047153">
    <property type="entry name" value="TRIM45/56/19-like"/>
</dbReference>
<keyword evidence="8" id="KW-1185">Reference proteome</keyword>
<dbReference type="InterPro" id="IPR000315">
    <property type="entry name" value="Znf_B-box"/>
</dbReference>
<dbReference type="InterPro" id="IPR013083">
    <property type="entry name" value="Znf_RING/FYVE/PHD"/>
</dbReference>
<feature type="domain" description="B box-type" evidence="6">
    <location>
        <begin position="400"/>
        <end position="440"/>
    </location>
</feature>
<dbReference type="PROSITE" id="PS00518">
    <property type="entry name" value="ZF_RING_1"/>
    <property type="match status" value="1"/>
</dbReference>
<dbReference type="AlphaFoldDB" id="A0A210QS12"/>
<dbReference type="InterPro" id="IPR017907">
    <property type="entry name" value="Znf_RING_CS"/>
</dbReference>
<keyword evidence="1" id="KW-0479">Metal-binding</keyword>
<organism evidence="7 8">
    <name type="scientific">Mizuhopecten yessoensis</name>
    <name type="common">Japanese scallop</name>
    <name type="synonym">Patinopecten yessoensis</name>
    <dbReference type="NCBI Taxonomy" id="6573"/>
    <lineage>
        <taxon>Eukaryota</taxon>
        <taxon>Metazoa</taxon>
        <taxon>Spiralia</taxon>
        <taxon>Lophotrochozoa</taxon>
        <taxon>Mollusca</taxon>
        <taxon>Bivalvia</taxon>
        <taxon>Autobranchia</taxon>
        <taxon>Pteriomorphia</taxon>
        <taxon>Pectinida</taxon>
        <taxon>Pectinoidea</taxon>
        <taxon>Pectinidae</taxon>
        <taxon>Mizuhopecten</taxon>
    </lineage>
</organism>
<keyword evidence="7" id="KW-0436">Ligase</keyword>
<evidence type="ECO:0000259" key="5">
    <source>
        <dbReference type="PROSITE" id="PS50089"/>
    </source>
</evidence>
<dbReference type="PANTHER" id="PTHR25462:SF307">
    <property type="entry name" value="TRIPARTITE MOTIF-CONTAINING PROTEIN 45"/>
    <property type="match status" value="1"/>
</dbReference>
<dbReference type="SMART" id="SM00184">
    <property type="entry name" value="RING"/>
    <property type="match status" value="1"/>
</dbReference>
<dbReference type="InterPro" id="IPR027370">
    <property type="entry name" value="Znf-RING_euk"/>
</dbReference>
<keyword evidence="3" id="KW-0862">Zinc</keyword>
<name>A0A210QS12_MIZYE</name>
<dbReference type="PROSITE" id="PS50089">
    <property type="entry name" value="ZF_RING_2"/>
    <property type="match status" value="1"/>
</dbReference>
<evidence type="ECO:0000256" key="4">
    <source>
        <dbReference type="PROSITE-ProRule" id="PRU00024"/>
    </source>
</evidence>
<dbReference type="Pfam" id="PF13445">
    <property type="entry name" value="zf-RING_UBOX"/>
    <property type="match status" value="1"/>
</dbReference>
<dbReference type="PANTHER" id="PTHR25462">
    <property type="entry name" value="BONUS, ISOFORM C-RELATED"/>
    <property type="match status" value="1"/>
</dbReference>
<evidence type="ECO:0000313" key="8">
    <source>
        <dbReference type="Proteomes" id="UP000242188"/>
    </source>
</evidence>
<feature type="domain" description="B box-type" evidence="6">
    <location>
        <begin position="143"/>
        <end position="184"/>
    </location>
</feature>
<feature type="domain" description="B box-type" evidence="6">
    <location>
        <begin position="78"/>
        <end position="135"/>
    </location>
</feature>
<dbReference type="EMBL" id="NEDP02002248">
    <property type="protein sequence ID" value="OWF51468.1"/>
    <property type="molecule type" value="Genomic_DNA"/>
</dbReference>
<dbReference type="GO" id="GO:0016874">
    <property type="term" value="F:ligase activity"/>
    <property type="evidence" value="ECO:0007669"/>
    <property type="project" value="UniProtKB-KW"/>
</dbReference>
<reference evidence="7 8" key="1">
    <citation type="journal article" date="2017" name="Nat. Ecol. Evol.">
        <title>Scallop genome provides insights into evolution of bilaterian karyotype and development.</title>
        <authorList>
            <person name="Wang S."/>
            <person name="Zhang J."/>
            <person name="Jiao W."/>
            <person name="Li J."/>
            <person name="Xun X."/>
            <person name="Sun Y."/>
            <person name="Guo X."/>
            <person name="Huan P."/>
            <person name="Dong B."/>
            <person name="Zhang L."/>
            <person name="Hu X."/>
            <person name="Sun X."/>
            <person name="Wang J."/>
            <person name="Zhao C."/>
            <person name="Wang Y."/>
            <person name="Wang D."/>
            <person name="Huang X."/>
            <person name="Wang R."/>
            <person name="Lv J."/>
            <person name="Li Y."/>
            <person name="Zhang Z."/>
            <person name="Liu B."/>
            <person name="Lu W."/>
            <person name="Hui Y."/>
            <person name="Liang J."/>
            <person name="Zhou Z."/>
            <person name="Hou R."/>
            <person name="Li X."/>
            <person name="Liu Y."/>
            <person name="Li H."/>
            <person name="Ning X."/>
            <person name="Lin Y."/>
            <person name="Zhao L."/>
            <person name="Xing Q."/>
            <person name="Dou J."/>
            <person name="Li Y."/>
            <person name="Mao J."/>
            <person name="Guo H."/>
            <person name="Dou H."/>
            <person name="Li T."/>
            <person name="Mu C."/>
            <person name="Jiang W."/>
            <person name="Fu Q."/>
            <person name="Fu X."/>
            <person name="Miao Y."/>
            <person name="Liu J."/>
            <person name="Yu Q."/>
            <person name="Li R."/>
            <person name="Liao H."/>
            <person name="Li X."/>
            <person name="Kong Y."/>
            <person name="Jiang Z."/>
            <person name="Chourrout D."/>
            <person name="Li R."/>
            <person name="Bao Z."/>
        </authorList>
    </citation>
    <scope>NUCLEOTIDE SEQUENCE [LARGE SCALE GENOMIC DNA]</scope>
    <source>
        <strain evidence="7 8">PY_sf001</strain>
    </source>
</reference>
<evidence type="ECO:0000256" key="2">
    <source>
        <dbReference type="ARBA" id="ARBA00022771"/>
    </source>
</evidence>
<keyword evidence="2 4" id="KW-0863">Zinc-finger</keyword>
<protein>
    <submittedName>
        <fullName evidence="7">E3 ubiquitin/ISG15 ligase TRIM25</fullName>
    </submittedName>
</protein>
<dbReference type="Gene3D" id="3.30.40.10">
    <property type="entry name" value="Zinc/RING finger domain, C3HC4 (zinc finger)"/>
    <property type="match status" value="1"/>
</dbReference>
<dbReference type="InterPro" id="IPR001841">
    <property type="entry name" value="Znf_RING"/>
</dbReference>
<evidence type="ECO:0000259" key="6">
    <source>
        <dbReference type="PROSITE" id="PS50119"/>
    </source>
</evidence>
<comment type="caution">
    <text evidence="7">The sequence shown here is derived from an EMBL/GenBank/DDBJ whole genome shotgun (WGS) entry which is preliminary data.</text>
</comment>
<dbReference type="GO" id="GO:0008270">
    <property type="term" value="F:zinc ion binding"/>
    <property type="evidence" value="ECO:0007669"/>
    <property type="project" value="UniProtKB-KW"/>
</dbReference>
<proteinExistence type="predicted"/>
<dbReference type="Proteomes" id="UP000242188">
    <property type="component" value="Unassembled WGS sequence"/>
</dbReference>
<accession>A0A210QS12</accession>
<evidence type="ECO:0000256" key="3">
    <source>
        <dbReference type="ARBA" id="ARBA00022833"/>
    </source>
</evidence>
<gene>
    <name evidence="7" type="ORF">KP79_PYT23091</name>
</gene>
<dbReference type="PROSITE" id="PS50119">
    <property type="entry name" value="ZF_BBOX"/>
    <property type="match status" value="3"/>
</dbReference>
<dbReference type="Gene3D" id="3.30.160.60">
    <property type="entry name" value="Classic Zinc Finger"/>
    <property type="match status" value="2"/>
</dbReference>
<evidence type="ECO:0000313" key="7">
    <source>
        <dbReference type="EMBL" id="OWF51468.1"/>
    </source>
</evidence>
<dbReference type="SUPFAM" id="SSF57850">
    <property type="entry name" value="RING/U-box"/>
    <property type="match status" value="1"/>
</dbReference>
<dbReference type="SUPFAM" id="SSF57845">
    <property type="entry name" value="B-box zinc-binding domain"/>
    <property type="match status" value="2"/>
</dbReference>
<sequence length="585" mass="67228">MDEILKCGICRSELSDPRQLQCGHVFCFECIDTDFKIRDRNNGKCPICRADFWLNPCRDTESLPKCPIPFLHILSIRKSPEQCCEYPECERRPAPFICVRCRLWLCDTCKSTTCTKNKNPLRMHEAFQQHELEPTLFDIVKRSRHNVCREHSQIDVEWYCNRCNTLACNLCKINLHEGHGSLMAMDAKVHECRAELEKTIILLKEKQNEHTKNKYTLTKLISSCCKEFVNVRHCHTALDHCNIGWEECEKLILLISKLLGYGSMKVIIETSLHLEERIKTELEKRLLLEKVREVLLTSSVKIKPEATDVKIVDDEQMQRNDDACEHDDIEPSVALCGDACESLVCTSEEGVIWLCVWCRKWLCGNCKMAPCTMGRLTDESHTAWNASDIDPALYAIVTRSRCSSCTTHPENDVESYCCECHVIACRLCCHRHEHHEVVTITTKADSYKENIEEKTKELRKKVAEYLITKCKVSKIQGGCHFKILKSKYFVSVTSECILRMNKCDNLNKTLHFLLQYASERVIVETFDKIESEIEEELQKDPSDNLSELRHVINSLSGTLSQAIGDEDTALAKTSGLQSTKQTVFE</sequence>